<evidence type="ECO:0000256" key="3">
    <source>
        <dbReference type="ARBA" id="ARBA00022452"/>
    </source>
</evidence>
<evidence type="ECO:0000256" key="9">
    <source>
        <dbReference type="ARBA" id="ARBA00023237"/>
    </source>
</evidence>
<dbReference type="SUPFAM" id="SSF56935">
    <property type="entry name" value="Porins"/>
    <property type="match status" value="1"/>
</dbReference>
<evidence type="ECO:0000256" key="7">
    <source>
        <dbReference type="ARBA" id="ARBA00023077"/>
    </source>
</evidence>
<keyword evidence="15" id="KW-0675">Receptor</keyword>
<comment type="similarity">
    <text evidence="10 11">Belongs to the TonB-dependent receptor family.</text>
</comment>
<evidence type="ECO:0000256" key="13">
    <source>
        <dbReference type="SAM" id="SignalP"/>
    </source>
</evidence>
<dbReference type="Gene3D" id="2.40.170.20">
    <property type="entry name" value="TonB-dependent receptor, beta-barrel domain"/>
    <property type="match status" value="1"/>
</dbReference>
<dbReference type="InterPro" id="IPR036942">
    <property type="entry name" value="Beta-barrel_TonB_sf"/>
</dbReference>
<comment type="subcellular location">
    <subcellularLocation>
        <location evidence="1 10">Cell outer membrane</location>
        <topology evidence="1 10">Multi-pass membrane protein</topology>
    </subcellularLocation>
</comment>
<dbReference type="InterPro" id="IPR000531">
    <property type="entry name" value="Beta-barrel_TonB"/>
</dbReference>
<keyword evidence="5 10" id="KW-0812">Transmembrane</keyword>
<evidence type="ECO:0000256" key="1">
    <source>
        <dbReference type="ARBA" id="ARBA00004571"/>
    </source>
</evidence>
<keyword evidence="4" id="KW-0406">Ion transport</keyword>
<keyword evidence="2 10" id="KW-0813">Transport</keyword>
<dbReference type="GO" id="GO:0009279">
    <property type="term" value="C:cell outer membrane"/>
    <property type="evidence" value="ECO:0007669"/>
    <property type="project" value="UniProtKB-SubCell"/>
</dbReference>
<evidence type="ECO:0000256" key="11">
    <source>
        <dbReference type="RuleBase" id="RU003357"/>
    </source>
</evidence>
<evidence type="ECO:0000313" key="15">
    <source>
        <dbReference type="EMBL" id="KDE38785.1"/>
    </source>
</evidence>
<dbReference type="InterPro" id="IPR011662">
    <property type="entry name" value="Secretin/TonB_short_N"/>
</dbReference>
<keyword evidence="6" id="KW-0408">Iron</keyword>
<dbReference type="Gene3D" id="3.55.50.30">
    <property type="match status" value="1"/>
</dbReference>
<keyword evidence="16" id="KW-1185">Reference proteome</keyword>
<dbReference type="Pfam" id="PF00593">
    <property type="entry name" value="TonB_dep_Rec_b-barrel"/>
    <property type="match status" value="1"/>
</dbReference>
<accession>A0A063Y0T7</accession>
<feature type="chain" id="PRO_5001624163" evidence="13">
    <location>
        <begin position="33"/>
        <end position="838"/>
    </location>
</feature>
<feature type="compositionally biased region" description="Polar residues" evidence="12">
    <location>
        <begin position="377"/>
        <end position="388"/>
    </location>
</feature>
<comment type="caution">
    <text evidence="15">The sequence shown here is derived from an EMBL/GenBank/DDBJ whole genome shotgun (WGS) entry which is preliminary data.</text>
</comment>
<evidence type="ECO:0000256" key="5">
    <source>
        <dbReference type="ARBA" id="ARBA00022692"/>
    </source>
</evidence>
<sequence>MSSKRNTIIQTKPCHLAIVIALTLLATAPVQAQNFNIHEELTNAKEVRTWQFNIPAQPLPQALADLSAVTGLQVLYTEETTFDHAAPALIGNYSLHDALQQLLAGSGLMLRITGENSVTLQKTGSLNSGVMTLGLISVEGYIDDGFANPYTDEQKRLNTLRPDLILGGDQMQRFPDEHIGKALDRLPGLFSTSPSEKQEVRVRGLDKQFSRVEVDGVTIPGAGRWRNLSVGTVASSLVEEVRVIRNPTADIEHDGIGGRVSVKYRRIPQEFTGSTEVLGGGIRETSNDMLAGRASIWAGGPMSENFGLLGGLNINNSPSNRQHIAEQTNADGSFRESFNRIDRKDVTRINTFLKMGWELDQGYFEFEPQLFTETVSQSDVRKTQTPAHNGSDDNRFRTEESESITGGANLRLEQQLSEHWHLDSRLSWFLSDQDKTMDEIRLRYRGGALHGTPTVSNTSESLTDELLELRTALAYDWSATHLGKFELGLQARRNERDGRKSSIENGVVQNPSSGDIYNLQENYLAGWARQQFKFLDETLRVEPGVRIEDYRLNALSNDGQGGNNTQSSHHLHIGPSLHTAWRISPQMTLQGAISRTLNRPQLDQITPSREQKGQEIVVGNPDLNPATAINSDLGLVWSTPDLFLAATIFHKKIDDLIVNSLTGEQEGSRNIVQPINIESGTLRGLELEQRYHLGATGIRQFDGLTIWSNQTLFDGKMRLASGRHVPFFGEPDYLLAAGIDWISPSSNLQMSLAINHNGKRTEEDEFSRKRFDKLTTVDLTAAYAINRDIRLRFEASNLFNEQESGPKSFFNANHELTHVEHRTVSIPQTLWLGFDMKF</sequence>
<dbReference type="GO" id="GO:0006826">
    <property type="term" value="P:iron ion transport"/>
    <property type="evidence" value="ECO:0007669"/>
    <property type="project" value="UniProtKB-KW"/>
</dbReference>
<evidence type="ECO:0000256" key="8">
    <source>
        <dbReference type="ARBA" id="ARBA00023136"/>
    </source>
</evidence>
<dbReference type="InterPro" id="IPR037066">
    <property type="entry name" value="Plug_dom_sf"/>
</dbReference>
<gene>
    <name evidence="15" type="ORF">ADINL_2686</name>
</gene>
<feature type="signal peptide" evidence="13">
    <location>
        <begin position="1"/>
        <end position="32"/>
    </location>
</feature>
<dbReference type="InterPro" id="IPR039426">
    <property type="entry name" value="TonB-dep_rcpt-like"/>
</dbReference>
<keyword evidence="13" id="KW-0732">Signal</keyword>
<evidence type="ECO:0000256" key="2">
    <source>
        <dbReference type="ARBA" id="ARBA00022448"/>
    </source>
</evidence>
<keyword evidence="3 10" id="KW-1134">Transmembrane beta strand</keyword>
<protein>
    <submittedName>
        <fullName evidence="15">TonB-dependent receptor</fullName>
    </submittedName>
</protein>
<feature type="compositionally biased region" description="Basic and acidic residues" evidence="12">
    <location>
        <begin position="390"/>
        <end position="400"/>
    </location>
</feature>
<feature type="domain" description="Secretin/TonB short N-terminal" evidence="14">
    <location>
        <begin position="72"/>
        <end position="123"/>
    </location>
</feature>
<evidence type="ECO:0000256" key="4">
    <source>
        <dbReference type="ARBA" id="ARBA00022496"/>
    </source>
</evidence>
<dbReference type="SMART" id="SM00965">
    <property type="entry name" value="STN"/>
    <property type="match status" value="1"/>
</dbReference>
<dbReference type="OrthoDB" id="5332150at2"/>
<dbReference type="InterPro" id="IPR012910">
    <property type="entry name" value="Plug_dom"/>
</dbReference>
<keyword evidence="8 10" id="KW-0472">Membrane</keyword>
<dbReference type="Pfam" id="PF07715">
    <property type="entry name" value="Plug"/>
    <property type="match status" value="1"/>
</dbReference>
<dbReference type="AlphaFoldDB" id="A0A063Y0T7"/>
<evidence type="ECO:0000256" key="12">
    <source>
        <dbReference type="SAM" id="MobiDB-lite"/>
    </source>
</evidence>
<feature type="region of interest" description="Disordered" evidence="12">
    <location>
        <begin position="377"/>
        <end position="400"/>
    </location>
</feature>
<dbReference type="PANTHER" id="PTHR40980:SF4">
    <property type="entry name" value="TONB-DEPENDENT RECEPTOR-LIKE BETA-BARREL DOMAIN-CONTAINING PROTEIN"/>
    <property type="match status" value="1"/>
</dbReference>
<dbReference type="Proteomes" id="UP000027318">
    <property type="component" value="Unassembled WGS sequence"/>
</dbReference>
<evidence type="ECO:0000259" key="14">
    <source>
        <dbReference type="SMART" id="SM00965"/>
    </source>
</evidence>
<dbReference type="RefSeq" id="WP_036549117.1">
    <property type="nucleotide sequence ID" value="NZ_JMSZ01000036.1"/>
</dbReference>
<dbReference type="STRING" id="267850.ADINL_2686"/>
<dbReference type="CDD" id="cd01347">
    <property type="entry name" value="ligand_gated_channel"/>
    <property type="match status" value="1"/>
</dbReference>
<proteinExistence type="inferred from homology"/>
<keyword evidence="4" id="KW-0410">Iron transport</keyword>
<evidence type="ECO:0000256" key="10">
    <source>
        <dbReference type="PROSITE-ProRule" id="PRU01360"/>
    </source>
</evidence>
<organism evidence="15 16">
    <name type="scientific">Nitrincola lacisaponensis</name>
    <dbReference type="NCBI Taxonomy" id="267850"/>
    <lineage>
        <taxon>Bacteria</taxon>
        <taxon>Pseudomonadati</taxon>
        <taxon>Pseudomonadota</taxon>
        <taxon>Gammaproteobacteria</taxon>
        <taxon>Oceanospirillales</taxon>
        <taxon>Oceanospirillaceae</taxon>
        <taxon>Nitrincola</taxon>
    </lineage>
</organism>
<keyword evidence="7 11" id="KW-0798">TonB box</keyword>
<dbReference type="PATRIC" id="fig|267850.7.peg.2639"/>
<dbReference type="PROSITE" id="PS52016">
    <property type="entry name" value="TONB_DEPENDENT_REC_3"/>
    <property type="match status" value="1"/>
</dbReference>
<dbReference type="Gene3D" id="2.170.130.10">
    <property type="entry name" value="TonB-dependent receptor, plug domain"/>
    <property type="match status" value="1"/>
</dbReference>
<reference evidence="15 16" key="1">
    <citation type="journal article" date="2005" name="Int. J. Syst. Evol. Microbiol.">
        <title>Nitrincola lacisaponensis gen. nov., sp. nov., a novel alkaliphilic bacterium isolated from an alkaline, saline lake.</title>
        <authorList>
            <person name="Dimitriu P.A."/>
            <person name="Shukla S.K."/>
            <person name="Conradt J."/>
            <person name="Marquez M.C."/>
            <person name="Ventosa A."/>
            <person name="Maglia A."/>
            <person name="Peyton B.M."/>
            <person name="Pinkart H.C."/>
            <person name="Mormile M.R."/>
        </authorList>
    </citation>
    <scope>NUCLEOTIDE SEQUENCE [LARGE SCALE GENOMIC DNA]</scope>
    <source>
        <strain evidence="15 16">4CA</strain>
    </source>
</reference>
<keyword evidence="9 10" id="KW-0998">Cell outer membrane</keyword>
<evidence type="ECO:0000256" key="6">
    <source>
        <dbReference type="ARBA" id="ARBA00023004"/>
    </source>
</evidence>
<dbReference type="EMBL" id="JMSZ01000036">
    <property type="protein sequence ID" value="KDE38785.1"/>
    <property type="molecule type" value="Genomic_DNA"/>
</dbReference>
<evidence type="ECO:0000313" key="16">
    <source>
        <dbReference type="Proteomes" id="UP000027318"/>
    </source>
</evidence>
<dbReference type="PANTHER" id="PTHR40980">
    <property type="entry name" value="PLUG DOMAIN-CONTAINING PROTEIN"/>
    <property type="match status" value="1"/>
</dbReference>
<name>A0A063Y0T7_9GAMM</name>